<feature type="domain" description="SP-RING-type" evidence="11">
    <location>
        <begin position="143"/>
        <end position="231"/>
    </location>
</feature>
<dbReference type="CDD" id="cd16651">
    <property type="entry name" value="SPL-RING_NSE2"/>
    <property type="match status" value="1"/>
</dbReference>
<gene>
    <name evidence="12" type="ORF">SI8410_17020855</name>
</gene>
<evidence type="ECO:0000256" key="5">
    <source>
        <dbReference type="ARBA" id="ARBA00022723"/>
    </source>
</evidence>
<comment type="subcellular location">
    <subcellularLocation>
        <location evidence="1">Nucleus</location>
    </subcellularLocation>
</comment>
<protein>
    <recommendedName>
        <fullName evidence="11">SP-RING-type domain-containing protein</fullName>
    </recommendedName>
</protein>
<dbReference type="GO" id="GO:0061665">
    <property type="term" value="F:SUMO ligase activity"/>
    <property type="evidence" value="ECO:0007669"/>
    <property type="project" value="TreeGrafter"/>
</dbReference>
<keyword evidence="7" id="KW-0833">Ubl conjugation pathway</keyword>
<accession>A0A7I8LJG1</accession>
<evidence type="ECO:0000256" key="6">
    <source>
        <dbReference type="ARBA" id="ARBA00022771"/>
    </source>
</evidence>
<keyword evidence="8" id="KW-0862">Zinc</keyword>
<evidence type="ECO:0000256" key="4">
    <source>
        <dbReference type="ARBA" id="ARBA00022679"/>
    </source>
</evidence>
<keyword evidence="4" id="KW-0808">Transferase</keyword>
<keyword evidence="13" id="KW-1185">Reference proteome</keyword>
<dbReference type="Proteomes" id="UP000663760">
    <property type="component" value="Chromosome 17"/>
</dbReference>
<dbReference type="GO" id="GO:0030915">
    <property type="term" value="C:Smc5-Smc6 complex"/>
    <property type="evidence" value="ECO:0007669"/>
    <property type="project" value="InterPro"/>
</dbReference>
<evidence type="ECO:0000256" key="8">
    <source>
        <dbReference type="ARBA" id="ARBA00022833"/>
    </source>
</evidence>
<dbReference type="GO" id="GO:0016925">
    <property type="term" value="P:protein sumoylation"/>
    <property type="evidence" value="ECO:0007669"/>
    <property type="project" value="UniProtKB-UniPathway"/>
</dbReference>
<dbReference type="UniPathway" id="UPA00886"/>
<evidence type="ECO:0000256" key="3">
    <source>
        <dbReference type="ARBA" id="ARBA00008212"/>
    </source>
</evidence>
<dbReference type="PROSITE" id="PS51044">
    <property type="entry name" value="ZF_SP_RING"/>
    <property type="match status" value="1"/>
</dbReference>
<dbReference type="Pfam" id="PF11789">
    <property type="entry name" value="zf-Nse"/>
    <property type="match status" value="1"/>
</dbReference>
<evidence type="ECO:0000256" key="1">
    <source>
        <dbReference type="ARBA" id="ARBA00004123"/>
    </source>
</evidence>
<dbReference type="AlphaFoldDB" id="A0A7I8LJG1"/>
<dbReference type="OrthoDB" id="26899at2759"/>
<evidence type="ECO:0000259" key="11">
    <source>
        <dbReference type="PROSITE" id="PS51044"/>
    </source>
</evidence>
<keyword evidence="9" id="KW-0539">Nucleus</keyword>
<evidence type="ECO:0000313" key="12">
    <source>
        <dbReference type="EMBL" id="CAA7410177.1"/>
    </source>
</evidence>
<dbReference type="GO" id="GO:0000724">
    <property type="term" value="P:double-strand break repair via homologous recombination"/>
    <property type="evidence" value="ECO:0007669"/>
    <property type="project" value="InterPro"/>
</dbReference>
<evidence type="ECO:0000256" key="7">
    <source>
        <dbReference type="ARBA" id="ARBA00022786"/>
    </source>
</evidence>
<evidence type="ECO:0000313" key="13">
    <source>
        <dbReference type="Proteomes" id="UP000663760"/>
    </source>
</evidence>
<keyword evidence="6 10" id="KW-0863">Zinc-finger</keyword>
<dbReference type="PANTHER" id="PTHR21330">
    <property type="entry name" value="E3 SUMO-PROTEIN LIGASE NSE2"/>
    <property type="match status" value="1"/>
</dbReference>
<keyword evidence="5" id="KW-0479">Metal-binding</keyword>
<comment type="similarity">
    <text evidence="3">Belongs to the NSE2 family.</text>
</comment>
<evidence type="ECO:0000256" key="9">
    <source>
        <dbReference type="ARBA" id="ARBA00023242"/>
    </source>
</evidence>
<dbReference type="EMBL" id="LR746280">
    <property type="protein sequence ID" value="CAA7410177.1"/>
    <property type="molecule type" value="Genomic_DNA"/>
</dbReference>
<organism evidence="12 13">
    <name type="scientific">Spirodela intermedia</name>
    <name type="common">Intermediate duckweed</name>
    <dbReference type="NCBI Taxonomy" id="51605"/>
    <lineage>
        <taxon>Eukaryota</taxon>
        <taxon>Viridiplantae</taxon>
        <taxon>Streptophyta</taxon>
        <taxon>Embryophyta</taxon>
        <taxon>Tracheophyta</taxon>
        <taxon>Spermatophyta</taxon>
        <taxon>Magnoliopsida</taxon>
        <taxon>Liliopsida</taxon>
        <taxon>Araceae</taxon>
        <taxon>Lemnoideae</taxon>
        <taxon>Spirodela</taxon>
    </lineage>
</organism>
<dbReference type="PANTHER" id="PTHR21330:SF1">
    <property type="entry name" value="E3 SUMO-PROTEIN LIGASE NSE2"/>
    <property type="match status" value="1"/>
</dbReference>
<reference evidence="12" key="1">
    <citation type="submission" date="2020-02" db="EMBL/GenBank/DDBJ databases">
        <authorList>
            <person name="Scholz U."/>
            <person name="Mascher M."/>
            <person name="Fiebig A."/>
        </authorList>
    </citation>
    <scope>NUCLEOTIDE SEQUENCE</scope>
</reference>
<dbReference type="GO" id="GO:0005634">
    <property type="term" value="C:nucleus"/>
    <property type="evidence" value="ECO:0007669"/>
    <property type="project" value="UniProtKB-SubCell"/>
</dbReference>
<evidence type="ECO:0000256" key="2">
    <source>
        <dbReference type="ARBA" id="ARBA00004718"/>
    </source>
</evidence>
<dbReference type="GO" id="GO:0008270">
    <property type="term" value="F:zinc ion binding"/>
    <property type="evidence" value="ECO:0007669"/>
    <property type="project" value="UniProtKB-KW"/>
</dbReference>
<proteinExistence type="inferred from homology"/>
<sequence length="251" mass="27737">MASSSSPRSALGSTRMESTVTALCADYQSLIAEIRKTLGAMKNIAVDLEKDKKLVEVKELEEGVLALLNASDDCAHFSSAVKSIGDAYVPGTQSIDFGNLLKNECNRLKMDSPPNPQKNSLYRQFKEAVWNVHHAGQPMPGEEMEEIVMTGTQSSLLNITCPLTGKPIIELEDPVRSMDCKHIYEKAPILQYIKMKAPNSHCPMAGCPRVLQVDRVACDPLLLIEIDEMRSRQDKLGRPSVAEDFTELDDD</sequence>
<name>A0A7I8LJG1_SPIIN</name>
<dbReference type="InterPro" id="IPR004181">
    <property type="entry name" value="Znf_MIZ"/>
</dbReference>
<comment type="pathway">
    <text evidence="2">Protein modification; protein sumoylation.</text>
</comment>
<evidence type="ECO:0000256" key="10">
    <source>
        <dbReference type="PROSITE-ProRule" id="PRU00452"/>
    </source>
</evidence>
<dbReference type="InterPro" id="IPR013083">
    <property type="entry name" value="Znf_RING/FYVE/PHD"/>
</dbReference>
<dbReference type="SUPFAM" id="SSF57850">
    <property type="entry name" value="RING/U-box"/>
    <property type="match status" value="1"/>
</dbReference>
<dbReference type="Gene3D" id="3.30.40.10">
    <property type="entry name" value="Zinc/RING finger domain, C3HC4 (zinc finger)"/>
    <property type="match status" value="1"/>
</dbReference>
<dbReference type="InterPro" id="IPR026846">
    <property type="entry name" value="Nse2(Mms21)"/>
</dbReference>